<dbReference type="InterPro" id="IPR001845">
    <property type="entry name" value="HTH_ArsR_DNA-bd_dom"/>
</dbReference>
<feature type="domain" description="HTH arsR-type" evidence="5">
    <location>
        <begin position="266"/>
        <end position="338"/>
    </location>
</feature>
<dbReference type="SMART" id="SM00418">
    <property type="entry name" value="HTH_ARSR"/>
    <property type="match status" value="1"/>
</dbReference>
<dbReference type="Proteomes" id="UP000182841">
    <property type="component" value="Unassembled WGS sequence"/>
</dbReference>
<evidence type="ECO:0000256" key="2">
    <source>
        <dbReference type="ARBA" id="ARBA00023125"/>
    </source>
</evidence>
<feature type="region of interest" description="Disordered" evidence="4">
    <location>
        <begin position="247"/>
        <end position="267"/>
    </location>
</feature>
<reference evidence="7" key="1">
    <citation type="submission" date="2016-10" db="EMBL/GenBank/DDBJ databases">
        <authorList>
            <person name="Varghese N."/>
            <person name="Submissions S."/>
        </authorList>
    </citation>
    <scope>NUCLEOTIDE SEQUENCE [LARGE SCALE GENOMIC DNA]</scope>
    <source>
        <strain evidence="7">CGMCC 4.6825</strain>
    </source>
</reference>
<dbReference type="InterPro" id="IPR011991">
    <property type="entry name" value="ArsR-like_HTH"/>
</dbReference>
<dbReference type="RefSeq" id="WP_075000150.1">
    <property type="nucleotide sequence ID" value="NZ_FOGO01000004.1"/>
</dbReference>
<evidence type="ECO:0000313" key="7">
    <source>
        <dbReference type="Proteomes" id="UP000182841"/>
    </source>
</evidence>
<keyword evidence="2" id="KW-0238">DNA-binding</keyword>
<accession>A0A1H9SAW1</accession>
<evidence type="ECO:0000259" key="5">
    <source>
        <dbReference type="SMART" id="SM00418"/>
    </source>
</evidence>
<name>A0A1H9SAW1_9ACTN</name>
<dbReference type="Pfam" id="PF12840">
    <property type="entry name" value="HTH_20"/>
    <property type="match status" value="1"/>
</dbReference>
<dbReference type="EMBL" id="FOGO01000004">
    <property type="protein sequence ID" value="SER81705.1"/>
    <property type="molecule type" value="Genomic_DNA"/>
</dbReference>
<dbReference type="InterPro" id="IPR051081">
    <property type="entry name" value="HTH_MetalResp_TranReg"/>
</dbReference>
<organism evidence="6 7">
    <name type="scientific">Streptomyces qinglanensis</name>
    <dbReference type="NCBI Taxonomy" id="943816"/>
    <lineage>
        <taxon>Bacteria</taxon>
        <taxon>Bacillati</taxon>
        <taxon>Actinomycetota</taxon>
        <taxon>Actinomycetes</taxon>
        <taxon>Kitasatosporales</taxon>
        <taxon>Streptomycetaceae</taxon>
        <taxon>Streptomyces</taxon>
    </lineage>
</organism>
<evidence type="ECO:0000313" key="6">
    <source>
        <dbReference type="EMBL" id="SER81705.1"/>
    </source>
</evidence>
<dbReference type="CDD" id="cd00090">
    <property type="entry name" value="HTH_ARSR"/>
    <property type="match status" value="1"/>
</dbReference>
<dbReference type="SUPFAM" id="SSF46785">
    <property type="entry name" value="Winged helix' DNA-binding domain"/>
    <property type="match status" value="1"/>
</dbReference>
<dbReference type="InterPro" id="IPR036388">
    <property type="entry name" value="WH-like_DNA-bd_sf"/>
</dbReference>
<dbReference type="InterPro" id="IPR036390">
    <property type="entry name" value="WH_DNA-bd_sf"/>
</dbReference>
<sequence>MITIPLSADALAATRFAVSPLMHAGALLHPYRPRTTTGAYSLSYSHVSGVLREQRLHLLAAVRQMVHAFAPVFYAPVFLTPPAAAGRIPEPHEDLHRVASAPSRVVARQLDSLLGVQSQHGRAALAALRILRRVADRGEADFANQLACELDRFWLRGLSRTWSEAAAGAAEDIALRTRLLADHGMAGALGSLHDSVCYGDGALRMVGPGTAEVPAGGHLVLFPSPWAHTWLLSVDPQEQRPAYLIYPARPQPSSSPPDGRNRSMGGVLGPTRSALLADLEVARTTTQLAALHHLSASTVSYHLGLLHRAGLVSRTRSRNSVYYQRTVPAAALPRPAAEPAAPGR</sequence>
<dbReference type="PANTHER" id="PTHR33154">
    <property type="entry name" value="TRANSCRIPTIONAL REGULATOR, ARSR FAMILY"/>
    <property type="match status" value="1"/>
</dbReference>
<dbReference type="GO" id="GO:0003677">
    <property type="term" value="F:DNA binding"/>
    <property type="evidence" value="ECO:0007669"/>
    <property type="project" value="UniProtKB-KW"/>
</dbReference>
<proteinExistence type="predicted"/>
<evidence type="ECO:0000256" key="4">
    <source>
        <dbReference type="SAM" id="MobiDB-lite"/>
    </source>
</evidence>
<keyword evidence="3" id="KW-0804">Transcription</keyword>
<evidence type="ECO:0000256" key="3">
    <source>
        <dbReference type="ARBA" id="ARBA00023163"/>
    </source>
</evidence>
<dbReference type="GO" id="GO:0003700">
    <property type="term" value="F:DNA-binding transcription factor activity"/>
    <property type="evidence" value="ECO:0007669"/>
    <property type="project" value="InterPro"/>
</dbReference>
<gene>
    <name evidence="6" type="ORF">SAMN05421870_104383</name>
</gene>
<keyword evidence="1" id="KW-0805">Transcription regulation</keyword>
<protein>
    <submittedName>
        <fullName evidence="6">Helix-turn-helix domain-containing protein</fullName>
    </submittedName>
</protein>
<keyword evidence="7" id="KW-1185">Reference proteome</keyword>
<dbReference type="PANTHER" id="PTHR33154:SF33">
    <property type="entry name" value="TRANSCRIPTIONAL REPRESSOR SDPR"/>
    <property type="match status" value="1"/>
</dbReference>
<dbReference type="AlphaFoldDB" id="A0A1H9SAW1"/>
<dbReference type="OrthoDB" id="3460651at2"/>
<evidence type="ECO:0000256" key="1">
    <source>
        <dbReference type="ARBA" id="ARBA00023015"/>
    </source>
</evidence>
<dbReference type="Gene3D" id="1.10.10.10">
    <property type="entry name" value="Winged helix-like DNA-binding domain superfamily/Winged helix DNA-binding domain"/>
    <property type="match status" value="1"/>
</dbReference>